<dbReference type="Gene3D" id="3.40.525.10">
    <property type="entry name" value="CRAL-TRIO lipid binding domain"/>
    <property type="match status" value="1"/>
</dbReference>
<dbReference type="Gene3D" id="1.10.8.20">
    <property type="entry name" value="N-terminal domain of phosphatidylinositol transfer protein sec14p"/>
    <property type="match status" value="1"/>
</dbReference>
<dbReference type="InterPro" id="IPR001251">
    <property type="entry name" value="CRAL-TRIO_dom"/>
</dbReference>
<proteinExistence type="predicted"/>
<name>A0A8H3F605_9LECA</name>
<dbReference type="OrthoDB" id="30289at2759"/>
<dbReference type="SMART" id="SM01100">
    <property type="entry name" value="CRAL_TRIO_N"/>
    <property type="match status" value="1"/>
</dbReference>
<evidence type="ECO:0000313" key="4">
    <source>
        <dbReference type="Proteomes" id="UP000664534"/>
    </source>
</evidence>
<dbReference type="Pfam" id="PF00650">
    <property type="entry name" value="CRAL_TRIO"/>
    <property type="match status" value="1"/>
</dbReference>
<keyword evidence="4" id="KW-1185">Reference proteome</keyword>
<evidence type="ECO:0000259" key="2">
    <source>
        <dbReference type="PROSITE" id="PS50191"/>
    </source>
</evidence>
<dbReference type="CDD" id="cd00170">
    <property type="entry name" value="SEC14"/>
    <property type="match status" value="1"/>
</dbReference>
<dbReference type="Pfam" id="PF03765">
    <property type="entry name" value="CRAL_TRIO_N"/>
    <property type="match status" value="1"/>
</dbReference>
<feature type="region of interest" description="Disordered" evidence="1">
    <location>
        <begin position="399"/>
        <end position="498"/>
    </location>
</feature>
<evidence type="ECO:0000256" key="1">
    <source>
        <dbReference type="SAM" id="MobiDB-lite"/>
    </source>
</evidence>
<comment type="caution">
    <text evidence="3">The sequence shown here is derived from an EMBL/GenBank/DDBJ whole genome shotgun (WGS) entry which is preliminary data.</text>
</comment>
<dbReference type="SUPFAM" id="SSF46938">
    <property type="entry name" value="CRAL/TRIO N-terminal domain"/>
    <property type="match status" value="1"/>
</dbReference>
<dbReference type="AlphaFoldDB" id="A0A8H3F605"/>
<feature type="region of interest" description="Disordered" evidence="1">
    <location>
        <begin position="367"/>
        <end position="387"/>
    </location>
</feature>
<feature type="region of interest" description="Disordered" evidence="1">
    <location>
        <begin position="1"/>
        <end position="21"/>
    </location>
</feature>
<feature type="domain" description="CRAL-TRIO" evidence="2">
    <location>
        <begin position="110"/>
        <end position="295"/>
    </location>
</feature>
<evidence type="ECO:0000313" key="3">
    <source>
        <dbReference type="EMBL" id="CAF9914916.1"/>
    </source>
</evidence>
<organism evidence="3 4">
    <name type="scientific">Imshaugia aleurites</name>
    <dbReference type="NCBI Taxonomy" id="172621"/>
    <lineage>
        <taxon>Eukaryota</taxon>
        <taxon>Fungi</taxon>
        <taxon>Dikarya</taxon>
        <taxon>Ascomycota</taxon>
        <taxon>Pezizomycotina</taxon>
        <taxon>Lecanoromycetes</taxon>
        <taxon>OSLEUM clade</taxon>
        <taxon>Lecanoromycetidae</taxon>
        <taxon>Lecanorales</taxon>
        <taxon>Lecanorineae</taxon>
        <taxon>Parmeliaceae</taxon>
        <taxon>Imshaugia</taxon>
    </lineage>
</organism>
<dbReference type="InterPro" id="IPR036865">
    <property type="entry name" value="CRAL-TRIO_dom_sf"/>
</dbReference>
<dbReference type="InterPro" id="IPR051026">
    <property type="entry name" value="PI/PC_transfer"/>
</dbReference>
<dbReference type="SUPFAM" id="SSF52087">
    <property type="entry name" value="CRAL/TRIO domain"/>
    <property type="match status" value="1"/>
</dbReference>
<dbReference type="Proteomes" id="UP000664534">
    <property type="component" value="Unassembled WGS sequence"/>
</dbReference>
<protein>
    <recommendedName>
        <fullName evidence="2">CRAL-TRIO domain-containing protein</fullName>
    </recommendedName>
</protein>
<dbReference type="EMBL" id="CAJPDT010000014">
    <property type="protein sequence ID" value="CAF9914916.1"/>
    <property type="molecule type" value="Genomic_DNA"/>
</dbReference>
<dbReference type="InterPro" id="IPR011074">
    <property type="entry name" value="CRAL/TRIO_N_dom"/>
</dbReference>
<dbReference type="PROSITE" id="PS50191">
    <property type="entry name" value="CRAL_TRIO"/>
    <property type="match status" value="1"/>
</dbReference>
<dbReference type="PANTHER" id="PTHR45657:SF3">
    <property type="entry name" value="TRANSPORTER, PUTATIVE (AFU_ORTHOLOGUE AFUA_5G09260)-RELATED"/>
    <property type="match status" value="1"/>
</dbReference>
<reference evidence="3" key="1">
    <citation type="submission" date="2021-03" db="EMBL/GenBank/DDBJ databases">
        <authorList>
            <person name="Tagirdzhanova G."/>
        </authorList>
    </citation>
    <scope>NUCLEOTIDE SEQUENCE</scope>
</reference>
<sequence>MNGAKNQGVPVGAPPPESANAEARLKGHLGHLTPQEKSAFDDFKKLCVKEKLYTPPTPQEKASHEDVTLVRFLRARKFIPREALAQFKNTEIWRKQSELDALYETIHIDEYQAMRQFYPQWTGRRDKRGIPTYVYEIGKLEMKKITAYASATSKSEVKSPKLRMFALYENLTRFVMPLCSLVPGRPNPETPVDQSNNIVDISNVGLKQFWNLRSHMQEASTLATAHYPEILDRIFIVGAPSFFPVVWGWIKKWFDPITTSKIFILPQHEVLSTLSTFIDIEDIPKKYGGKLDFEFGNLPNFDPKIRQYMTIEPTINAETLLVASPIRWIHAGDDGEDGEMTALSVGTLDGKQRKEPVAVLHGLATRVATHSSISQSQRTETTTLPSRPAALKEQIAPQTVVPNGHAPPPSDPVPNGHITPKSRPTSMQPAPATDLGTASLPDQPMPGSGVLQQPLANGGPPESKPQTIDMPPPPTDLERQKTDFFTPPSDPAELKQIQ</sequence>
<dbReference type="PANTHER" id="PTHR45657">
    <property type="entry name" value="CRAL-TRIO DOMAIN-CONTAINING PROTEIN YKL091C-RELATED"/>
    <property type="match status" value="1"/>
</dbReference>
<dbReference type="InterPro" id="IPR036273">
    <property type="entry name" value="CRAL/TRIO_N_dom_sf"/>
</dbReference>
<dbReference type="SMART" id="SM00516">
    <property type="entry name" value="SEC14"/>
    <property type="match status" value="1"/>
</dbReference>
<feature type="compositionally biased region" description="Polar residues" evidence="1">
    <location>
        <begin position="368"/>
        <end position="385"/>
    </location>
</feature>
<gene>
    <name evidence="3" type="ORF">IMSHALPRED_002280</name>
</gene>
<accession>A0A8H3F605</accession>